<dbReference type="PANTHER" id="PTHR42760:SF40">
    <property type="entry name" value="3-OXOACYL-[ACYL-CARRIER-PROTEIN] REDUCTASE, CHLOROPLASTIC"/>
    <property type="match status" value="1"/>
</dbReference>
<dbReference type="InterPro" id="IPR036291">
    <property type="entry name" value="NAD(P)-bd_dom_sf"/>
</dbReference>
<dbReference type="SUPFAM" id="SSF51735">
    <property type="entry name" value="NAD(P)-binding Rossmann-fold domains"/>
    <property type="match status" value="1"/>
</dbReference>
<dbReference type="EMBL" id="JBBHJZ010000001">
    <property type="protein sequence ID" value="MEJ5975672.1"/>
    <property type="molecule type" value="Genomic_DNA"/>
</dbReference>
<protein>
    <submittedName>
        <fullName evidence="2">SDR family oxidoreductase</fullName>
    </submittedName>
</protein>
<dbReference type="PANTHER" id="PTHR42760">
    <property type="entry name" value="SHORT-CHAIN DEHYDROGENASES/REDUCTASES FAMILY MEMBER"/>
    <property type="match status" value="1"/>
</dbReference>
<evidence type="ECO:0000313" key="3">
    <source>
        <dbReference type="Proteomes" id="UP001361239"/>
    </source>
</evidence>
<keyword evidence="3" id="KW-1185">Reference proteome</keyword>
<dbReference type="InterPro" id="IPR002347">
    <property type="entry name" value="SDR_fam"/>
</dbReference>
<evidence type="ECO:0000256" key="1">
    <source>
        <dbReference type="ARBA" id="ARBA00006484"/>
    </source>
</evidence>
<dbReference type="Proteomes" id="UP001361239">
    <property type="component" value="Unassembled WGS sequence"/>
</dbReference>
<accession>A0ABU8RRQ8</accession>
<sequence length="258" mass="26364">MSEGNFYSNRVAVVTGGGRGFGKAFGMALAARGAHAVLVDIDGTVAEEAAADIRASGGQATGFGGDVTDEARMAEIMKQAAALGAKNGNPGIDILINNAGLHSDEYGQPIFKMGLAKVKRLFDVNVIGVVTCTIAAAEYMRGRAGASMVNIASSAGHMGGSAYGDTKLAVSGLTITFARELGPDGVRVNAISPGLMLTETIAAELPPETKARVKAMQMIGDDGKEEHIVDAMLFLTSPQASFVTGEVLRVTGGMAAGV</sequence>
<evidence type="ECO:0000313" key="2">
    <source>
        <dbReference type="EMBL" id="MEJ5975672.1"/>
    </source>
</evidence>
<dbReference type="RefSeq" id="WP_339585604.1">
    <property type="nucleotide sequence ID" value="NZ_JBBHJZ010000001.1"/>
</dbReference>
<gene>
    <name evidence="2" type="ORF">WG901_03435</name>
</gene>
<comment type="similarity">
    <text evidence="1">Belongs to the short-chain dehydrogenases/reductases (SDR) family.</text>
</comment>
<proteinExistence type="inferred from homology"/>
<organism evidence="2 3">
    <name type="scientific">Novosphingobium anseongense</name>
    <dbReference type="NCBI Taxonomy" id="3133436"/>
    <lineage>
        <taxon>Bacteria</taxon>
        <taxon>Pseudomonadati</taxon>
        <taxon>Pseudomonadota</taxon>
        <taxon>Alphaproteobacteria</taxon>
        <taxon>Sphingomonadales</taxon>
        <taxon>Sphingomonadaceae</taxon>
        <taxon>Novosphingobium</taxon>
    </lineage>
</organism>
<reference evidence="2 3" key="1">
    <citation type="submission" date="2024-03" db="EMBL/GenBank/DDBJ databases">
        <authorList>
            <person name="Jo J.-H."/>
        </authorList>
    </citation>
    <scope>NUCLEOTIDE SEQUENCE [LARGE SCALE GENOMIC DNA]</scope>
    <source>
        <strain evidence="2 3">PS1R-30</strain>
    </source>
</reference>
<dbReference type="Pfam" id="PF13561">
    <property type="entry name" value="adh_short_C2"/>
    <property type="match status" value="1"/>
</dbReference>
<dbReference type="CDD" id="cd05233">
    <property type="entry name" value="SDR_c"/>
    <property type="match status" value="1"/>
</dbReference>
<name>A0ABU8RRQ8_9SPHN</name>
<dbReference type="Gene3D" id="3.40.50.720">
    <property type="entry name" value="NAD(P)-binding Rossmann-like Domain"/>
    <property type="match status" value="1"/>
</dbReference>
<comment type="caution">
    <text evidence="2">The sequence shown here is derived from an EMBL/GenBank/DDBJ whole genome shotgun (WGS) entry which is preliminary data.</text>
</comment>
<dbReference type="PRINTS" id="PR00080">
    <property type="entry name" value="SDRFAMILY"/>
</dbReference>
<dbReference type="PRINTS" id="PR00081">
    <property type="entry name" value="GDHRDH"/>
</dbReference>